<feature type="non-terminal residue" evidence="2">
    <location>
        <position position="1"/>
    </location>
</feature>
<evidence type="ECO:0000256" key="1">
    <source>
        <dbReference type="SAM" id="MobiDB-lite"/>
    </source>
</evidence>
<feature type="region of interest" description="Disordered" evidence="1">
    <location>
        <begin position="38"/>
        <end position="119"/>
    </location>
</feature>
<proteinExistence type="predicted"/>
<dbReference type="AlphaFoldDB" id="A0A061S8S3"/>
<accession>A0A061S8S3</accession>
<name>A0A061S8S3_9CHLO</name>
<organism evidence="2">
    <name type="scientific">Tetraselmis sp. GSL018</name>
    <dbReference type="NCBI Taxonomy" id="582737"/>
    <lineage>
        <taxon>Eukaryota</taxon>
        <taxon>Viridiplantae</taxon>
        <taxon>Chlorophyta</taxon>
        <taxon>core chlorophytes</taxon>
        <taxon>Chlorodendrophyceae</taxon>
        <taxon>Chlorodendrales</taxon>
        <taxon>Chlorodendraceae</taxon>
        <taxon>Tetraselmis</taxon>
    </lineage>
</organism>
<dbReference type="EMBL" id="GBEZ01004619">
    <property type="protein sequence ID" value="JAC80613.1"/>
    <property type="molecule type" value="Transcribed_RNA"/>
</dbReference>
<reference evidence="2" key="1">
    <citation type="submission" date="2014-05" db="EMBL/GenBank/DDBJ databases">
        <title>The transcriptome of the halophilic microalga Tetraselmis sp. GSL018 isolated from the Great Salt Lake, Utah.</title>
        <authorList>
            <person name="Jinkerson R.E."/>
            <person name="D'Adamo S."/>
            <person name="Posewitz M.C."/>
        </authorList>
    </citation>
    <scope>NUCLEOTIDE SEQUENCE</scope>
    <source>
        <strain evidence="2">GSL018</strain>
    </source>
</reference>
<evidence type="ECO:0000313" key="2">
    <source>
        <dbReference type="EMBL" id="JAC80613.1"/>
    </source>
</evidence>
<sequence length="119" mass="13099">PYNSVPEITPKHILGVILTNIEMDLTQQVKNSYATETFASTKKKPFKGQSKPAREHQDSLQALANGNNPPYEATLRMVKHEGSKAPFRVPQPTRKPSVSLAQKIPPPSLTAHSQHPLPA</sequence>
<gene>
    <name evidence="2" type="ORF">TSPGSL018_9869</name>
</gene>
<protein>
    <submittedName>
        <fullName evidence="2">Uncharacterized protein</fullName>
    </submittedName>
</protein>
<feature type="compositionally biased region" description="Polar residues" evidence="1">
    <location>
        <begin position="59"/>
        <end position="68"/>
    </location>
</feature>